<gene>
    <name evidence="1" type="ORF">scyTo_0017324</name>
</gene>
<accession>A0A401PQ89</accession>
<proteinExistence type="predicted"/>
<dbReference type="AlphaFoldDB" id="A0A401PQ89"/>
<keyword evidence="2" id="KW-1185">Reference proteome</keyword>
<name>A0A401PQ89_SCYTO</name>
<comment type="caution">
    <text evidence="1">The sequence shown here is derived from an EMBL/GenBank/DDBJ whole genome shotgun (WGS) entry which is preliminary data.</text>
</comment>
<dbReference type="Proteomes" id="UP000288216">
    <property type="component" value="Unassembled WGS sequence"/>
</dbReference>
<dbReference type="OMA" id="DHPNKLH"/>
<dbReference type="OrthoDB" id="8936752at2759"/>
<reference evidence="1 2" key="1">
    <citation type="journal article" date="2018" name="Nat. Ecol. Evol.">
        <title>Shark genomes provide insights into elasmobranch evolution and the origin of vertebrates.</title>
        <authorList>
            <person name="Hara Y"/>
            <person name="Yamaguchi K"/>
            <person name="Onimaru K"/>
            <person name="Kadota M"/>
            <person name="Koyanagi M"/>
            <person name="Keeley SD"/>
            <person name="Tatsumi K"/>
            <person name="Tanaka K"/>
            <person name="Motone F"/>
            <person name="Kageyama Y"/>
            <person name="Nozu R"/>
            <person name="Adachi N"/>
            <person name="Nishimura O"/>
            <person name="Nakagawa R"/>
            <person name="Tanegashima C"/>
            <person name="Kiyatake I"/>
            <person name="Matsumoto R"/>
            <person name="Murakumo K"/>
            <person name="Nishida K"/>
            <person name="Terakita A"/>
            <person name="Kuratani S"/>
            <person name="Sato K"/>
            <person name="Hyodo S Kuraku.S."/>
        </authorList>
    </citation>
    <scope>NUCLEOTIDE SEQUENCE [LARGE SCALE GENOMIC DNA]</scope>
</reference>
<evidence type="ECO:0000313" key="2">
    <source>
        <dbReference type="Proteomes" id="UP000288216"/>
    </source>
</evidence>
<evidence type="ECO:0000313" key="1">
    <source>
        <dbReference type="EMBL" id="GCB75291.1"/>
    </source>
</evidence>
<sequence length="157" mass="18698">MLLSLSYTSRRIQPIFKYSGYPDEIQHLGMNTDEKEHLTTHRETFYLKEVVPRRILNKVVNENRTRGTRGLAMKEITNPTSCSQNYSTSYSSMLDIRYHQPPCANIPEFHSKRHSHNIITGEEWPRVQPTSYKRKSGDWLQLYSRQRGCFYDRMFLY</sequence>
<protein>
    <submittedName>
        <fullName evidence="1">Uncharacterized protein</fullName>
    </submittedName>
</protein>
<dbReference type="EMBL" id="BFAA01011163">
    <property type="protein sequence ID" value="GCB75291.1"/>
    <property type="molecule type" value="Genomic_DNA"/>
</dbReference>
<organism evidence="1 2">
    <name type="scientific">Scyliorhinus torazame</name>
    <name type="common">Cloudy catshark</name>
    <name type="synonym">Catulus torazame</name>
    <dbReference type="NCBI Taxonomy" id="75743"/>
    <lineage>
        <taxon>Eukaryota</taxon>
        <taxon>Metazoa</taxon>
        <taxon>Chordata</taxon>
        <taxon>Craniata</taxon>
        <taxon>Vertebrata</taxon>
        <taxon>Chondrichthyes</taxon>
        <taxon>Elasmobranchii</taxon>
        <taxon>Galeomorphii</taxon>
        <taxon>Galeoidea</taxon>
        <taxon>Carcharhiniformes</taxon>
        <taxon>Scyliorhinidae</taxon>
        <taxon>Scyliorhinus</taxon>
    </lineage>
</organism>